<reference evidence="2 3" key="1">
    <citation type="submission" date="2019-03" db="EMBL/GenBank/DDBJ databases">
        <title>Genomic Encyclopedia of Type Strains, Phase IV (KMG-IV): sequencing the most valuable type-strain genomes for metagenomic binning, comparative biology and taxonomic classification.</title>
        <authorList>
            <person name="Goeker M."/>
        </authorList>
    </citation>
    <scope>NUCLEOTIDE SEQUENCE [LARGE SCALE GENOMIC DNA]</scope>
    <source>
        <strain evidence="2 3">DSM 103792</strain>
    </source>
</reference>
<gene>
    <name evidence="2" type="ORF">EV696_104221</name>
</gene>
<evidence type="ECO:0000259" key="1">
    <source>
        <dbReference type="PROSITE" id="PS51462"/>
    </source>
</evidence>
<accession>A0A4R6UVN3</accession>
<proteinExistence type="predicted"/>
<dbReference type="GO" id="GO:0003824">
    <property type="term" value="F:catalytic activity"/>
    <property type="evidence" value="ECO:0007669"/>
    <property type="project" value="UniProtKB-ARBA"/>
</dbReference>
<evidence type="ECO:0000313" key="3">
    <source>
        <dbReference type="Proteomes" id="UP000295375"/>
    </source>
</evidence>
<dbReference type="CDD" id="cd04697">
    <property type="entry name" value="NUDIX_Hydrolase"/>
    <property type="match status" value="1"/>
</dbReference>
<dbReference type="Gene3D" id="3.90.79.10">
    <property type="entry name" value="Nucleoside Triphosphate Pyrophosphohydrolase"/>
    <property type="match status" value="1"/>
</dbReference>
<dbReference type="AlphaFoldDB" id="A0A4R6UVN3"/>
<dbReference type="PANTHER" id="PTHR10885">
    <property type="entry name" value="ISOPENTENYL-DIPHOSPHATE DELTA-ISOMERASE"/>
    <property type="match status" value="1"/>
</dbReference>
<evidence type="ECO:0000313" key="2">
    <source>
        <dbReference type="EMBL" id="TDQ49515.1"/>
    </source>
</evidence>
<protein>
    <submittedName>
        <fullName evidence="2">8-oxo-dGTP pyrophosphatase MutT (NUDIX family)</fullName>
    </submittedName>
</protein>
<dbReference type="EMBL" id="SNYM01000004">
    <property type="protein sequence ID" value="TDQ49515.1"/>
    <property type="molecule type" value="Genomic_DNA"/>
</dbReference>
<dbReference type="RefSeq" id="WP_133589169.1">
    <property type="nucleotide sequence ID" value="NZ_CP037953.1"/>
</dbReference>
<name>A0A4R6UVN3_9GAMM</name>
<sequence length="235" mass="26671">MPELPSADESVLLVDAWNRPIGDCSRRIMRRHMLRHRATYVLVIDSQQRLCVQKRSGQKDYCPGWWDLAAGGVVNVGESYRLSAERELQEELGISAPIQFLREFFTFGEDGGRAFGQVFVCPWQGDIHRQAEEIDAVEWWTAADVSRQRASITPDSWLAWQIYRQQPPSVSVSVGQRLQCQQQLWQIQAMFTDLQGESMAVLSDSKGRCETIAVTTLQAICRDGDTLMPMFATVT</sequence>
<comment type="caution">
    <text evidence="2">The sequence shown here is derived from an EMBL/GenBank/DDBJ whole genome shotgun (WGS) entry which is preliminary data.</text>
</comment>
<feature type="domain" description="Nudix hydrolase" evidence="1">
    <location>
        <begin position="34"/>
        <end position="163"/>
    </location>
</feature>
<dbReference type="PROSITE" id="PS51462">
    <property type="entry name" value="NUDIX"/>
    <property type="match status" value="1"/>
</dbReference>
<dbReference type="OrthoDB" id="517136at2"/>
<dbReference type="Pfam" id="PF00293">
    <property type="entry name" value="NUDIX"/>
    <property type="match status" value="1"/>
</dbReference>
<keyword evidence="3" id="KW-1185">Reference proteome</keyword>
<dbReference type="InterPro" id="IPR015797">
    <property type="entry name" value="NUDIX_hydrolase-like_dom_sf"/>
</dbReference>
<organism evidence="2 3">
    <name type="scientific">Permianibacter aggregans</name>
    <dbReference type="NCBI Taxonomy" id="1510150"/>
    <lineage>
        <taxon>Bacteria</taxon>
        <taxon>Pseudomonadati</taxon>
        <taxon>Pseudomonadota</taxon>
        <taxon>Gammaproteobacteria</taxon>
        <taxon>Pseudomonadales</taxon>
        <taxon>Pseudomonadaceae</taxon>
        <taxon>Permianibacter</taxon>
    </lineage>
</organism>
<dbReference type="InterPro" id="IPR000086">
    <property type="entry name" value="NUDIX_hydrolase_dom"/>
</dbReference>
<dbReference type="SUPFAM" id="SSF55811">
    <property type="entry name" value="Nudix"/>
    <property type="match status" value="1"/>
</dbReference>
<dbReference type="PANTHER" id="PTHR10885:SF0">
    <property type="entry name" value="ISOPENTENYL-DIPHOSPHATE DELTA-ISOMERASE"/>
    <property type="match status" value="1"/>
</dbReference>
<dbReference type="Proteomes" id="UP000295375">
    <property type="component" value="Unassembled WGS sequence"/>
</dbReference>